<sequence>MRIRQTMENKSGATAGRRASPPTEPSVLPCYYLKLTPGLWDEVYELVFTGNTTAVSFCTLFKPSPRAKLDRAPELVLADHQLHSRTHFIYYELTRFNILDNLTTCGCYWEMFTSQDSGAMRYVTADSTVSPRNCVPWAMREASKQGLTKTANGNRP</sequence>
<reference evidence="2 3" key="1">
    <citation type="journal article" date="2012" name="PLoS Pathog.">
        <title>Diverse lifestyles and strategies of plant pathogenesis encoded in the genomes of eighteen Dothideomycetes fungi.</title>
        <authorList>
            <person name="Ohm R.A."/>
            <person name="Feau N."/>
            <person name="Henrissat B."/>
            <person name="Schoch C.L."/>
            <person name="Horwitz B.A."/>
            <person name="Barry K.W."/>
            <person name="Condon B.J."/>
            <person name="Copeland A.C."/>
            <person name="Dhillon B."/>
            <person name="Glaser F."/>
            <person name="Hesse C.N."/>
            <person name="Kosti I."/>
            <person name="LaButti K."/>
            <person name="Lindquist E.A."/>
            <person name="Lucas S."/>
            <person name="Salamov A.A."/>
            <person name="Bradshaw R.E."/>
            <person name="Ciuffetti L."/>
            <person name="Hamelin R.C."/>
            <person name="Kema G.H.J."/>
            <person name="Lawrence C."/>
            <person name="Scott J.A."/>
            <person name="Spatafora J.W."/>
            <person name="Turgeon B.G."/>
            <person name="de Wit P.J.G.M."/>
            <person name="Zhong S."/>
            <person name="Goodwin S.B."/>
            <person name="Grigoriev I.V."/>
        </authorList>
    </citation>
    <scope>NUCLEOTIDE SEQUENCE [LARGE SCALE GENOMIC DNA]</scope>
    <source>
        <strain evidence="2 3">UAMH 10762</strain>
    </source>
</reference>
<keyword evidence="3" id="KW-1185">Reference proteome</keyword>
<proteinExistence type="predicted"/>
<dbReference type="EMBL" id="KB445563">
    <property type="protein sequence ID" value="EMC91580.1"/>
    <property type="molecule type" value="Genomic_DNA"/>
</dbReference>
<name>M2MZ40_BAUPA</name>
<feature type="region of interest" description="Disordered" evidence="1">
    <location>
        <begin position="1"/>
        <end position="23"/>
    </location>
</feature>
<organism evidence="2 3">
    <name type="scientific">Baudoinia panamericana (strain UAMH 10762)</name>
    <name type="common">Angels' share fungus</name>
    <name type="synonym">Baudoinia compniacensis (strain UAMH 10762)</name>
    <dbReference type="NCBI Taxonomy" id="717646"/>
    <lineage>
        <taxon>Eukaryota</taxon>
        <taxon>Fungi</taxon>
        <taxon>Dikarya</taxon>
        <taxon>Ascomycota</taxon>
        <taxon>Pezizomycotina</taxon>
        <taxon>Dothideomycetes</taxon>
        <taxon>Dothideomycetidae</taxon>
        <taxon>Mycosphaerellales</taxon>
        <taxon>Teratosphaeriaceae</taxon>
        <taxon>Baudoinia</taxon>
    </lineage>
</organism>
<dbReference type="HOGENOM" id="CLU_1686235_0_0_1"/>
<evidence type="ECO:0000313" key="2">
    <source>
        <dbReference type="EMBL" id="EMC91580.1"/>
    </source>
</evidence>
<dbReference type="AlphaFoldDB" id="M2MZ40"/>
<evidence type="ECO:0000256" key="1">
    <source>
        <dbReference type="SAM" id="MobiDB-lite"/>
    </source>
</evidence>
<protein>
    <submittedName>
        <fullName evidence="2">Uncharacterized protein</fullName>
    </submittedName>
</protein>
<dbReference type="Proteomes" id="UP000011761">
    <property type="component" value="Unassembled WGS sequence"/>
</dbReference>
<dbReference type="GeneID" id="19111032"/>
<evidence type="ECO:0000313" key="3">
    <source>
        <dbReference type="Proteomes" id="UP000011761"/>
    </source>
</evidence>
<feature type="compositionally biased region" description="Polar residues" evidence="1">
    <location>
        <begin position="1"/>
        <end position="12"/>
    </location>
</feature>
<dbReference type="KEGG" id="bcom:BAUCODRAFT_298433"/>
<accession>M2MZ40</accession>
<dbReference type="RefSeq" id="XP_007681115.1">
    <property type="nucleotide sequence ID" value="XM_007682925.1"/>
</dbReference>
<gene>
    <name evidence="2" type="ORF">BAUCODRAFT_298433</name>
</gene>